<gene>
    <name evidence="2" type="ORF">DXZ20_08605</name>
</gene>
<accession>A0A6M0RJ92</accession>
<dbReference type="EMBL" id="QXHD01000004">
    <property type="protein sequence ID" value="NEZ55731.1"/>
    <property type="molecule type" value="Genomic_DNA"/>
</dbReference>
<dbReference type="InterPro" id="IPR004291">
    <property type="entry name" value="Transposase_IS66_central"/>
</dbReference>
<protein>
    <recommendedName>
        <fullName evidence="1">Transposase IS66 central domain-containing protein</fullName>
    </recommendedName>
</protein>
<organism evidence="2 3">
    <name type="scientific">Adonisia turfae CCMR0081</name>
    <dbReference type="NCBI Taxonomy" id="2292702"/>
    <lineage>
        <taxon>Bacteria</taxon>
        <taxon>Bacillati</taxon>
        <taxon>Cyanobacteriota</taxon>
        <taxon>Adonisia</taxon>
        <taxon>Adonisia turfae</taxon>
    </lineage>
</organism>
<feature type="domain" description="Transposase IS66 central" evidence="1">
    <location>
        <begin position="39"/>
        <end position="104"/>
    </location>
</feature>
<evidence type="ECO:0000259" key="1">
    <source>
        <dbReference type="Pfam" id="PF03050"/>
    </source>
</evidence>
<dbReference type="Pfam" id="PF03050">
    <property type="entry name" value="DDE_Tnp_IS66"/>
    <property type="match status" value="1"/>
</dbReference>
<keyword evidence="3" id="KW-1185">Reference proteome</keyword>
<reference evidence="2 3" key="1">
    <citation type="journal article" date="2020" name="Microb. Ecol.">
        <title>Ecogenomics of the Marine Benthic Filamentous Cyanobacterium Adonisia.</title>
        <authorList>
            <person name="Walter J.M."/>
            <person name="Coutinho F.H."/>
            <person name="Leomil L."/>
            <person name="Hargreaves P.I."/>
            <person name="Campeao M.E."/>
            <person name="Vieira V.V."/>
            <person name="Silva B.S."/>
            <person name="Fistarol G.O."/>
            <person name="Salomon P.S."/>
            <person name="Sawabe T."/>
            <person name="Mino S."/>
            <person name="Hosokawa M."/>
            <person name="Miyashita H."/>
            <person name="Maruyama F."/>
            <person name="van Verk M.C."/>
            <person name="Dutilh B.E."/>
            <person name="Thompson C.C."/>
            <person name="Thompson F.L."/>
        </authorList>
    </citation>
    <scope>NUCLEOTIDE SEQUENCE [LARGE SCALE GENOMIC DNA]</scope>
    <source>
        <strain evidence="2 3">CCMR0081</strain>
    </source>
</reference>
<dbReference type="AlphaFoldDB" id="A0A6M0RJ92"/>
<comment type="caution">
    <text evidence="2">The sequence shown here is derived from an EMBL/GenBank/DDBJ whole genome shotgun (WGS) entry which is preliminary data.</text>
</comment>
<name>A0A6M0RJ92_9CYAN</name>
<sequence>MGMQDLPDLSQLSPEAKDTLIRMLWEEMQWLRQRLNELEIKRRLRQHLKLQPDQADGIRLRNRYDEIQDHLFVFLDDGTVPPTNNSSEPAIRMSTVCRRISKTYEKYCCISHVWL</sequence>
<evidence type="ECO:0000313" key="3">
    <source>
        <dbReference type="Proteomes" id="UP000481033"/>
    </source>
</evidence>
<proteinExistence type="predicted"/>
<dbReference type="Proteomes" id="UP000481033">
    <property type="component" value="Unassembled WGS sequence"/>
</dbReference>
<evidence type="ECO:0000313" key="2">
    <source>
        <dbReference type="EMBL" id="NEZ55731.1"/>
    </source>
</evidence>